<evidence type="ECO:0000256" key="3">
    <source>
        <dbReference type="ARBA" id="ARBA00022525"/>
    </source>
</evidence>
<feature type="domain" description="Gp5/Type VI secretion system Vgr protein OB-fold" evidence="4">
    <location>
        <begin position="402"/>
        <end position="470"/>
    </location>
</feature>
<dbReference type="EMBL" id="LPHD01000032">
    <property type="protein sequence ID" value="KWA84903.1"/>
    <property type="molecule type" value="Genomic_DNA"/>
</dbReference>
<dbReference type="PANTHER" id="PTHR32305">
    <property type="match status" value="1"/>
</dbReference>
<proteinExistence type="inferred from homology"/>
<keyword evidence="3" id="KW-0964">Secreted</keyword>
<dbReference type="InterPro" id="IPR037026">
    <property type="entry name" value="Vgr_OB-fold_dom_sf"/>
</dbReference>
<dbReference type="Gene3D" id="3.55.50.10">
    <property type="entry name" value="Baseplate protein-like domains"/>
    <property type="match status" value="1"/>
</dbReference>
<evidence type="ECO:0000259" key="5">
    <source>
        <dbReference type="Pfam" id="PF22178"/>
    </source>
</evidence>
<dbReference type="InterPro" id="IPR017847">
    <property type="entry name" value="T6SS_RhsGE_Vgr_subset"/>
</dbReference>
<dbReference type="Gene3D" id="2.30.110.50">
    <property type="match status" value="1"/>
</dbReference>
<dbReference type="InterPro" id="IPR006531">
    <property type="entry name" value="Gp5/Vgr_OB"/>
</dbReference>
<dbReference type="PANTHER" id="PTHR32305:SF15">
    <property type="entry name" value="PROTEIN RHSA-RELATED"/>
    <property type="match status" value="1"/>
</dbReference>
<dbReference type="NCBIfam" id="TIGR01646">
    <property type="entry name" value="vgr_GE"/>
    <property type="match status" value="1"/>
</dbReference>
<dbReference type="Proteomes" id="UP000060630">
    <property type="component" value="Unassembled WGS sequence"/>
</dbReference>
<dbReference type="NCBIfam" id="TIGR03361">
    <property type="entry name" value="VI_Rhs_Vgr"/>
    <property type="match status" value="1"/>
</dbReference>
<dbReference type="Pfam" id="PF22178">
    <property type="entry name" value="Gp5_trimer_C"/>
    <property type="match status" value="1"/>
</dbReference>
<dbReference type="RefSeq" id="WP_059990444.1">
    <property type="nucleotide sequence ID" value="NZ_LPBE01000040.1"/>
</dbReference>
<comment type="caution">
    <text evidence="6">The sequence shown here is derived from an EMBL/GenBank/DDBJ whole genome shotgun (WGS) entry which is preliminary data.</text>
</comment>
<dbReference type="InterPro" id="IPR006533">
    <property type="entry name" value="T6SS_Vgr_RhsGE"/>
</dbReference>
<comment type="subcellular location">
    <subcellularLocation>
        <location evidence="1">Secreted</location>
    </subcellularLocation>
</comment>
<accession>A0A106QEI6</accession>
<dbReference type="SUPFAM" id="SSF69255">
    <property type="entry name" value="gp5 N-terminal domain-like"/>
    <property type="match status" value="1"/>
</dbReference>
<dbReference type="InterPro" id="IPR050708">
    <property type="entry name" value="T6SS_VgrG/RHS"/>
</dbReference>
<dbReference type="SUPFAM" id="SSF69279">
    <property type="entry name" value="Phage tail proteins"/>
    <property type="match status" value="2"/>
</dbReference>
<evidence type="ECO:0000313" key="6">
    <source>
        <dbReference type="EMBL" id="KWA84903.1"/>
    </source>
</evidence>
<sequence length="710" mass="78580">MQLSDIAGFLNLQNSRLLTVKTPLSGASELVLSDFQCSESLSMLFDMQLGLASRNPNIELKQMIGQPVTVSLQLTNALGSSEVRYFHGYVTHFAHVGTDGGLASYTASVRPWLWMLSRRVDSRIFQEQNVQDILGKVFSQYGKLASYEFRVSRTVKPYSYCTQYRETDLNFALRLMEQEGLFFYFEHTEDGHKLIVTDMSTHAKPIEGQVALRYATGEALDDEGVITQWVAQRQLSSDTVSMKTFDYKVPNARRYVSGDTPIEQGQVDHYEVYDYVGLHGFDSTDRGEELARFRLEALAANGKAFSGATNSRALAPSRYFELTDHYDASSTNQEDRQFLITAVRHHGVNNYQSNEGSASYSASFQCIRKKIPYRPTLSISRPLISGPQTAIVVGPKGEEIYTDHLGRVKVQFHWDRLGQKNAGSSCWVRVGQPWAGGGFGAIQIPRIGDEVVVTFLDGNPDRPLIISRVYNAQNMPPWALPANATQSGFLTRSSKGASAANANAIRFEDMKGQEEVWIHAEKDQRIEVEHDESHWVGNDRSKTVDRDETTQVHRNRTETVDGNETIAIHQNRTERVDQNEDISIGANRTEKVGGNDAVTIDGFREETVALAKAESIGLAKALSIGAGYQVTVLGAMNTSVGLAQAEEVGLSKNVLVGKNFIIQVGDRFEVRVGKSHFAMSADGSILITGHSINISADGPVQINGKDVDIN</sequence>
<reference evidence="6 7" key="1">
    <citation type="submission" date="2015-11" db="EMBL/GenBank/DDBJ databases">
        <title>Expanding the genomic diversity of Burkholderia species for the development of highly accurate diagnostics.</title>
        <authorList>
            <person name="Sahl J."/>
            <person name="Keim P."/>
            <person name="Wagner D."/>
        </authorList>
    </citation>
    <scope>NUCLEOTIDE SEQUENCE [LARGE SCALE GENOMIC DNA]</scope>
    <source>
        <strain evidence="6 7">MSMB2087WGS</strain>
    </source>
</reference>
<organism evidence="6 7">
    <name type="scientific">Burkholderia ubonensis</name>
    <dbReference type="NCBI Taxonomy" id="101571"/>
    <lineage>
        <taxon>Bacteria</taxon>
        <taxon>Pseudomonadati</taxon>
        <taxon>Pseudomonadota</taxon>
        <taxon>Betaproteobacteria</taxon>
        <taxon>Burkholderiales</taxon>
        <taxon>Burkholderiaceae</taxon>
        <taxon>Burkholderia</taxon>
        <taxon>Burkholderia cepacia complex</taxon>
    </lineage>
</organism>
<dbReference type="GO" id="GO:0005576">
    <property type="term" value="C:extracellular region"/>
    <property type="evidence" value="ECO:0007669"/>
    <property type="project" value="UniProtKB-SubCell"/>
</dbReference>
<feature type="domain" description="Gp5/Type VI secretion system Vgr C-terminal trimerisation" evidence="5">
    <location>
        <begin position="487"/>
        <end position="600"/>
    </location>
</feature>
<dbReference type="Gene3D" id="4.10.220.110">
    <property type="match status" value="1"/>
</dbReference>
<evidence type="ECO:0000313" key="7">
    <source>
        <dbReference type="Proteomes" id="UP000060630"/>
    </source>
</evidence>
<dbReference type="AlphaFoldDB" id="A0A106QEI6"/>
<dbReference type="Pfam" id="PF04717">
    <property type="entry name" value="Phage_base_V"/>
    <property type="match status" value="1"/>
</dbReference>
<dbReference type="SUPFAM" id="SSF69349">
    <property type="entry name" value="Phage fibre proteins"/>
    <property type="match status" value="2"/>
</dbReference>
<name>A0A106QEI6_9BURK</name>
<protein>
    <submittedName>
        <fullName evidence="6">Type IV secretion protein Rhs</fullName>
    </submittedName>
</protein>
<evidence type="ECO:0000259" key="4">
    <source>
        <dbReference type="Pfam" id="PF04717"/>
    </source>
</evidence>
<dbReference type="Pfam" id="PF05954">
    <property type="entry name" value="Phage_GPD"/>
    <property type="match status" value="1"/>
</dbReference>
<dbReference type="InterPro" id="IPR054030">
    <property type="entry name" value="Gp5_Vgr_C"/>
</dbReference>
<evidence type="ECO:0000256" key="2">
    <source>
        <dbReference type="ARBA" id="ARBA00005558"/>
    </source>
</evidence>
<comment type="similarity">
    <text evidence="2">Belongs to the VgrG protein family.</text>
</comment>
<gene>
    <name evidence="6" type="ORF">WL29_18245</name>
</gene>
<evidence type="ECO:0000256" key="1">
    <source>
        <dbReference type="ARBA" id="ARBA00004613"/>
    </source>
</evidence>
<dbReference type="Gene3D" id="2.40.50.230">
    <property type="entry name" value="Gp5 N-terminal domain"/>
    <property type="match status" value="1"/>
</dbReference>